<dbReference type="EnsemblPlants" id="Bo4g050920.1">
    <property type="protein sequence ID" value="Bo4g050920.1"/>
    <property type="gene ID" value="Bo4g050920"/>
</dbReference>
<feature type="region of interest" description="Disordered" evidence="1">
    <location>
        <begin position="305"/>
        <end position="343"/>
    </location>
</feature>
<reference evidence="2 3" key="1">
    <citation type="journal article" date="2014" name="Genome Biol.">
        <title>Transcriptome and methylome profiling reveals relics of genome dominance in the mesopolyploid Brassica oleracea.</title>
        <authorList>
            <person name="Parkin I.A."/>
            <person name="Koh C."/>
            <person name="Tang H."/>
            <person name="Robinson S.J."/>
            <person name="Kagale S."/>
            <person name="Clarke W.E."/>
            <person name="Town C.D."/>
            <person name="Nixon J."/>
            <person name="Krishnakumar V."/>
            <person name="Bidwell S.L."/>
            <person name="Denoeud F."/>
            <person name="Belcram H."/>
            <person name="Links M.G."/>
            <person name="Just J."/>
            <person name="Clarke C."/>
            <person name="Bender T."/>
            <person name="Huebert T."/>
            <person name="Mason A.S."/>
            <person name="Pires J.C."/>
            <person name="Barker G."/>
            <person name="Moore J."/>
            <person name="Walley P.G."/>
            <person name="Manoli S."/>
            <person name="Batley J."/>
            <person name="Edwards D."/>
            <person name="Nelson M.N."/>
            <person name="Wang X."/>
            <person name="Paterson A.H."/>
            <person name="King G."/>
            <person name="Bancroft I."/>
            <person name="Chalhoub B."/>
            <person name="Sharpe A.G."/>
        </authorList>
    </citation>
    <scope>NUCLEOTIDE SEQUENCE</scope>
    <source>
        <strain evidence="2 3">cv. TO1000</strain>
    </source>
</reference>
<organism evidence="2 3">
    <name type="scientific">Brassica oleracea var. oleracea</name>
    <dbReference type="NCBI Taxonomy" id="109376"/>
    <lineage>
        <taxon>Eukaryota</taxon>
        <taxon>Viridiplantae</taxon>
        <taxon>Streptophyta</taxon>
        <taxon>Embryophyta</taxon>
        <taxon>Tracheophyta</taxon>
        <taxon>Spermatophyta</taxon>
        <taxon>Magnoliopsida</taxon>
        <taxon>eudicotyledons</taxon>
        <taxon>Gunneridae</taxon>
        <taxon>Pentapetalae</taxon>
        <taxon>rosids</taxon>
        <taxon>malvids</taxon>
        <taxon>Brassicales</taxon>
        <taxon>Brassicaceae</taxon>
        <taxon>Brassiceae</taxon>
        <taxon>Brassica</taxon>
    </lineage>
</organism>
<dbReference type="HOGENOM" id="CLU_019382_2_0_1"/>
<sequence>MYKITEHPFVIRFIPQTTIDEVIENALIINLEKFMLRKFDPFQALANTNLELPVVVGQFQSVQSLDLKDATVTSQVIVRFVIEPVVVYLSLWDDAGAVFRGLFNSGERAESAMVVTTVNPKIFGGNLYLNSTPATKFYFDLVLQAITEFTAILEGPVGDVFPCIDTKDEEIKKKEVVSIGDLNKFISNSDDQVLQQNGWSFVSCSGCSMELEKSGTSLYCNRCVNPNITEVIKEMLKLTKQDAAALTLDEMNVGGGVELPQCLKELAGKYFVFQIRVKPFNFTPNHRTFTVFAIIFNTNEAPFVQEEGGEPSPSVTYKVGGKANEPYLSGVEGKEGGRKRPHN</sequence>
<reference evidence="2" key="2">
    <citation type="submission" date="2015-03" db="UniProtKB">
        <authorList>
            <consortium name="EnsemblPlants"/>
        </authorList>
    </citation>
    <scope>IDENTIFICATION</scope>
</reference>
<proteinExistence type="predicted"/>
<dbReference type="PANTHER" id="PTHR47165:SF4">
    <property type="entry name" value="OS03G0429900 PROTEIN"/>
    <property type="match status" value="1"/>
</dbReference>
<dbReference type="eggNOG" id="KOG0987">
    <property type="taxonomic scope" value="Eukaryota"/>
</dbReference>
<evidence type="ECO:0000313" key="3">
    <source>
        <dbReference type="Proteomes" id="UP000032141"/>
    </source>
</evidence>
<evidence type="ECO:0000313" key="2">
    <source>
        <dbReference type="EnsemblPlants" id="Bo4g050920.1"/>
    </source>
</evidence>
<dbReference type="PANTHER" id="PTHR47165">
    <property type="entry name" value="OS03G0429900 PROTEIN"/>
    <property type="match status" value="1"/>
</dbReference>
<dbReference type="SUPFAM" id="SSF50249">
    <property type="entry name" value="Nucleic acid-binding proteins"/>
    <property type="match status" value="1"/>
</dbReference>
<accession>A0A0D3BT30</accession>
<evidence type="ECO:0008006" key="4">
    <source>
        <dbReference type="Google" id="ProtNLM"/>
    </source>
</evidence>
<keyword evidence="3" id="KW-1185">Reference proteome</keyword>
<feature type="compositionally biased region" description="Basic and acidic residues" evidence="1">
    <location>
        <begin position="332"/>
        <end position="343"/>
    </location>
</feature>
<protein>
    <recommendedName>
        <fullName evidence="4">Replication factor A C-terminal domain-containing protein</fullName>
    </recommendedName>
</protein>
<dbReference type="AlphaFoldDB" id="A0A0D3BT30"/>
<evidence type="ECO:0000256" key="1">
    <source>
        <dbReference type="SAM" id="MobiDB-lite"/>
    </source>
</evidence>
<dbReference type="Proteomes" id="UP000032141">
    <property type="component" value="Chromosome C4"/>
</dbReference>
<name>A0A0D3BT30_BRAOL</name>
<dbReference type="OMA" id="NHINPRF"/>
<dbReference type="Gene3D" id="2.40.50.140">
    <property type="entry name" value="Nucleic acid-binding proteins"/>
    <property type="match status" value="1"/>
</dbReference>
<dbReference type="InterPro" id="IPR012340">
    <property type="entry name" value="NA-bd_OB-fold"/>
</dbReference>
<dbReference type="Gramene" id="Bo4g050920.1">
    <property type="protein sequence ID" value="Bo4g050920.1"/>
    <property type="gene ID" value="Bo4g050920"/>
</dbReference>